<organism evidence="2 3">
    <name type="scientific">Perkinsus olseni</name>
    <name type="common">Perkinsus atlanticus</name>
    <dbReference type="NCBI Taxonomy" id="32597"/>
    <lineage>
        <taxon>Eukaryota</taxon>
        <taxon>Sar</taxon>
        <taxon>Alveolata</taxon>
        <taxon>Perkinsozoa</taxon>
        <taxon>Perkinsea</taxon>
        <taxon>Perkinsida</taxon>
        <taxon>Perkinsidae</taxon>
        <taxon>Perkinsus</taxon>
    </lineage>
</organism>
<name>A0A7J6N7D5_PEROL</name>
<evidence type="ECO:0000256" key="1">
    <source>
        <dbReference type="SAM" id="MobiDB-lite"/>
    </source>
</evidence>
<accession>A0A7J6N7D5</accession>
<dbReference type="OrthoDB" id="10434342at2759"/>
<feature type="region of interest" description="Disordered" evidence="1">
    <location>
        <begin position="182"/>
        <end position="212"/>
    </location>
</feature>
<protein>
    <submittedName>
        <fullName evidence="2">Uncharacterized protein</fullName>
    </submittedName>
</protein>
<dbReference type="AlphaFoldDB" id="A0A7J6N7D5"/>
<comment type="caution">
    <text evidence="2">The sequence shown here is derived from an EMBL/GenBank/DDBJ whole genome shotgun (WGS) entry which is preliminary data.</text>
</comment>
<proteinExistence type="predicted"/>
<gene>
    <name evidence="2" type="ORF">FOZ60_014468</name>
</gene>
<sequence length="552" mass="59824">MPYAKAKQSAVAAKRAIAAKERMQFLQLIEANYTELDGKFDSVHTKETRDECWKAIAATIIGDGLSTLWGPLKDEEIEQAKTGDPKVLRKVIVHLRDNKWSDLRRRYTRNRDRLSKTGEGGGAAAHLGEQDLLVERIVTGPNGEGRAAVSGLDVLSDGCSANGDAVDPSVAYGTCKSSPSNAVIVEDDAKDESDKADGPERPSPPNLSVDCDKGILKETKKKRGKRVTAGNADANDDLKAARIEYIKQKTRFYELSCAKLLADLGHHQRIDESTEAPGGFGYELAVGDWLSEARHQGIETEVTAVVTSIDQRELPAVMRYCNSEGTALGLIGDARELLASSPALKASAVKRSLICYSIASTTRSVNVSTGDGGERLLRVGISTPGKLVASALRELGLHNVEEEKCCPLLLPRECVREIQIVTTESGKVRASRTSRVFDFEHFVASGCIMFGSSSESGRGYNITSVVCDLLFDIDKLRRKVMGPSLDEPVDAPKHRSTHESTNGALRFLLYQSDDDPDNEIGGRGINATSFEDDEEVYIPAGMQSAGSVHVPC</sequence>
<evidence type="ECO:0000313" key="2">
    <source>
        <dbReference type="EMBL" id="KAF4679832.1"/>
    </source>
</evidence>
<dbReference type="Proteomes" id="UP000541610">
    <property type="component" value="Unassembled WGS sequence"/>
</dbReference>
<reference evidence="2 3" key="1">
    <citation type="submission" date="2020-04" db="EMBL/GenBank/DDBJ databases">
        <title>Perkinsus olseni comparative genomics.</title>
        <authorList>
            <person name="Bogema D.R."/>
        </authorList>
    </citation>
    <scope>NUCLEOTIDE SEQUENCE [LARGE SCALE GENOMIC DNA]</scope>
    <source>
        <strain evidence="2">00978-12</strain>
    </source>
</reference>
<evidence type="ECO:0000313" key="3">
    <source>
        <dbReference type="Proteomes" id="UP000541610"/>
    </source>
</evidence>
<dbReference type="EMBL" id="JABANP010000682">
    <property type="protein sequence ID" value="KAF4679832.1"/>
    <property type="molecule type" value="Genomic_DNA"/>
</dbReference>